<feature type="signal peptide" evidence="2">
    <location>
        <begin position="1"/>
        <end position="42"/>
    </location>
</feature>
<sequence length="661" mass="72668">MQNQESRKMAKQPRKHIFSLKRQSRRILLAAALLAPAIVACAQQPTPFPVSPVPRIDSAKAVQLIQADVLQGIQSKNDSGNLDKLIGNVILKQGTTLFYCDSAIRNASLNIIDAYGHIHINQADSVHTYSDYLHYLGNEKKATLRNNVKMTDGTMVLTTPQLDYDLNTHVGIYSQGGKLVTDSTVLTSRQGYYYSNTKDAYFKNNVKLTDPQYVLTTDTLLYNTVSKIATFVAPTAIHTGSADINTTCGYYDTEQRYAHLCSRSSIVDSTQHLSADTLNYDKTTGVGVAKGNVVWTDTLRNITVLSNYAVSNSQTQTILAIQHPVMILMQQSDTLYLAADTLFSGMAPPEGDSITVKPADMLKDLPVFQAAEDSIAAQRDAFLHTQALLQQSLDSAAQQEPAKKKDTAAAPAKATAAPAPAKTDTAAKVSTSAPAAATKTDSLAAPAQDSARTVTPPPRDSATVPQQDSTAPRFIIAYHHVKLFSDSMQGLSDSLYYSDRDSVFRFYHDPILWVSGSQLTGDTILLHTRNQGADRIDLLNNALIVNDAGSGFYNQIKGNIIYGYFKENRLDWMQVNGNAETVYFAKDDYGGFIGGTRIQSSAIRINFKDGQLYKVTWLKSVDGTMTPLTQVSDPRELKLRNFRWEEKRRPKTKASLILPQP</sequence>
<keyword evidence="2" id="KW-0732">Signal</keyword>
<feature type="compositionally biased region" description="Low complexity" evidence="1">
    <location>
        <begin position="408"/>
        <end position="440"/>
    </location>
</feature>
<dbReference type="Pfam" id="PF13100">
    <property type="entry name" value="OstA_2"/>
    <property type="match status" value="1"/>
</dbReference>
<keyword evidence="5" id="KW-1185">Reference proteome</keyword>
<dbReference type="EMBL" id="BAABFN010000002">
    <property type="protein sequence ID" value="GAA4308605.1"/>
    <property type="molecule type" value="Genomic_DNA"/>
</dbReference>
<dbReference type="Gene3D" id="2.60.450.10">
    <property type="entry name" value="Lipopolysaccharide (LPS) transport protein A like domain"/>
    <property type="match status" value="2"/>
</dbReference>
<gene>
    <name evidence="4" type="ORF">GCM10023143_16070</name>
</gene>
<reference evidence="5" key="1">
    <citation type="journal article" date="2019" name="Int. J. Syst. Evol. Microbiol.">
        <title>The Global Catalogue of Microorganisms (GCM) 10K type strain sequencing project: providing services to taxonomists for standard genome sequencing and annotation.</title>
        <authorList>
            <consortium name="The Broad Institute Genomics Platform"/>
            <consortium name="The Broad Institute Genome Sequencing Center for Infectious Disease"/>
            <person name="Wu L."/>
            <person name="Ma J."/>
        </authorList>
    </citation>
    <scope>NUCLEOTIDE SEQUENCE [LARGE SCALE GENOMIC DNA]</scope>
    <source>
        <strain evidence="5">JCM 17664</strain>
    </source>
</reference>
<feature type="chain" id="PRO_5046296754" description="Organic solvent tolerance-like N-terminal domain-containing protein" evidence="2">
    <location>
        <begin position="43"/>
        <end position="661"/>
    </location>
</feature>
<evidence type="ECO:0000313" key="4">
    <source>
        <dbReference type="EMBL" id="GAA4308605.1"/>
    </source>
</evidence>
<dbReference type="Proteomes" id="UP001501207">
    <property type="component" value="Unassembled WGS sequence"/>
</dbReference>
<evidence type="ECO:0000256" key="2">
    <source>
        <dbReference type="SAM" id="SignalP"/>
    </source>
</evidence>
<evidence type="ECO:0000259" key="3">
    <source>
        <dbReference type="Pfam" id="PF13100"/>
    </source>
</evidence>
<name>A0ABP8FQ13_9BACT</name>
<feature type="domain" description="Organic solvent tolerance-like N-terminal" evidence="3">
    <location>
        <begin position="61"/>
        <end position="218"/>
    </location>
</feature>
<accession>A0ABP8FQ13</accession>
<comment type="caution">
    <text evidence="4">The sequence shown here is derived from an EMBL/GenBank/DDBJ whole genome shotgun (WGS) entry which is preliminary data.</text>
</comment>
<dbReference type="InterPro" id="IPR005653">
    <property type="entry name" value="OstA-like_N"/>
</dbReference>
<organism evidence="4 5">
    <name type="scientific">Compostibacter hankyongensis</name>
    <dbReference type="NCBI Taxonomy" id="1007089"/>
    <lineage>
        <taxon>Bacteria</taxon>
        <taxon>Pseudomonadati</taxon>
        <taxon>Bacteroidota</taxon>
        <taxon>Chitinophagia</taxon>
        <taxon>Chitinophagales</taxon>
        <taxon>Chitinophagaceae</taxon>
        <taxon>Compostibacter</taxon>
    </lineage>
</organism>
<proteinExistence type="predicted"/>
<evidence type="ECO:0000256" key="1">
    <source>
        <dbReference type="SAM" id="MobiDB-lite"/>
    </source>
</evidence>
<evidence type="ECO:0000313" key="5">
    <source>
        <dbReference type="Proteomes" id="UP001501207"/>
    </source>
</evidence>
<protein>
    <recommendedName>
        <fullName evidence="3">Organic solvent tolerance-like N-terminal domain-containing protein</fullName>
    </recommendedName>
</protein>
<feature type="region of interest" description="Disordered" evidence="1">
    <location>
        <begin position="394"/>
        <end position="467"/>
    </location>
</feature>